<protein>
    <submittedName>
        <fullName evidence="1">Uncharacterized protein</fullName>
    </submittedName>
</protein>
<keyword evidence="2" id="KW-1185">Reference proteome</keyword>
<organism evidence="1 2">
    <name type="scientific">Linum trigynum</name>
    <dbReference type="NCBI Taxonomy" id="586398"/>
    <lineage>
        <taxon>Eukaryota</taxon>
        <taxon>Viridiplantae</taxon>
        <taxon>Streptophyta</taxon>
        <taxon>Embryophyta</taxon>
        <taxon>Tracheophyta</taxon>
        <taxon>Spermatophyta</taxon>
        <taxon>Magnoliopsida</taxon>
        <taxon>eudicotyledons</taxon>
        <taxon>Gunneridae</taxon>
        <taxon>Pentapetalae</taxon>
        <taxon>rosids</taxon>
        <taxon>fabids</taxon>
        <taxon>Malpighiales</taxon>
        <taxon>Linaceae</taxon>
        <taxon>Linum</taxon>
    </lineage>
</organism>
<accession>A0AAV2D676</accession>
<evidence type="ECO:0000313" key="1">
    <source>
        <dbReference type="EMBL" id="CAL1367773.1"/>
    </source>
</evidence>
<dbReference type="AlphaFoldDB" id="A0AAV2D676"/>
<gene>
    <name evidence="1" type="ORF">LTRI10_LOCUS11269</name>
</gene>
<evidence type="ECO:0000313" key="2">
    <source>
        <dbReference type="Proteomes" id="UP001497516"/>
    </source>
</evidence>
<dbReference type="EMBL" id="OZ034815">
    <property type="protein sequence ID" value="CAL1367773.1"/>
    <property type="molecule type" value="Genomic_DNA"/>
</dbReference>
<proteinExistence type="predicted"/>
<reference evidence="1 2" key="1">
    <citation type="submission" date="2024-04" db="EMBL/GenBank/DDBJ databases">
        <authorList>
            <person name="Fracassetti M."/>
        </authorList>
    </citation>
    <scope>NUCLEOTIDE SEQUENCE [LARGE SCALE GENOMIC DNA]</scope>
</reference>
<sequence length="67" mass="7446">MVIIVPGSLPRRTNFVCNFIKFSPMNSVNHQASTVDGDVVPEVDSRRTSFTQIWSSNPRPSRLSPAT</sequence>
<dbReference type="Proteomes" id="UP001497516">
    <property type="component" value="Chromosome 2"/>
</dbReference>
<name>A0AAV2D676_9ROSI</name>